<dbReference type="Proteomes" id="UP000584374">
    <property type="component" value="Unassembled WGS sequence"/>
</dbReference>
<organism evidence="1 2">
    <name type="scientific">Saccharopolyspora phatthalungensis</name>
    <dbReference type="NCBI Taxonomy" id="664693"/>
    <lineage>
        <taxon>Bacteria</taxon>
        <taxon>Bacillati</taxon>
        <taxon>Actinomycetota</taxon>
        <taxon>Actinomycetes</taxon>
        <taxon>Pseudonocardiales</taxon>
        <taxon>Pseudonocardiaceae</taxon>
        <taxon>Saccharopolyspora</taxon>
    </lineage>
</organism>
<dbReference type="EMBL" id="JACHIW010000001">
    <property type="protein sequence ID" value="MBB5156456.1"/>
    <property type="molecule type" value="Genomic_DNA"/>
</dbReference>
<gene>
    <name evidence="1" type="ORF">BJ970_003990</name>
</gene>
<accession>A0A840Q7N0</accession>
<dbReference type="RefSeq" id="WP_184727596.1">
    <property type="nucleotide sequence ID" value="NZ_JACHIW010000001.1"/>
</dbReference>
<proteinExistence type="predicted"/>
<comment type="caution">
    <text evidence="1">The sequence shown here is derived from an EMBL/GenBank/DDBJ whole genome shotgun (WGS) entry which is preliminary data.</text>
</comment>
<keyword evidence="2" id="KW-1185">Reference proteome</keyword>
<sequence>MKLKVHREKSSVRHAREATLLGFGFYFSRSGGEGIRRIACSPILQRALPNAYWDDLGLLGLRNTWHRLRTTA</sequence>
<reference evidence="1 2" key="1">
    <citation type="submission" date="2020-08" db="EMBL/GenBank/DDBJ databases">
        <title>Sequencing the genomes of 1000 actinobacteria strains.</title>
        <authorList>
            <person name="Klenk H.-P."/>
        </authorList>
    </citation>
    <scope>NUCLEOTIDE SEQUENCE [LARGE SCALE GENOMIC DNA]</scope>
    <source>
        <strain evidence="1 2">DSM 45584</strain>
    </source>
</reference>
<evidence type="ECO:0000313" key="1">
    <source>
        <dbReference type="EMBL" id="MBB5156456.1"/>
    </source>
</evidence>
<dbReference type="AlphaFoldDB" id="A0A840Q7N0"/>
<evidence type="ECO:0000313" key="2">
    <source>
        <dbReference type="Proteomes" id="UP000584374"/>
    </source>
</evidence>
<protein>
    <submittedName>
        <fullName evidence="1">Uncharacterized protein</fullName>
    </submittedName>
</protein>
<name>A0A840Q7N0_9PSEU</name>